<gene>
    <name evidence="1" type="ORF">QYE77_00735</name>
</gene>
<sequence length="73" mass="8509">MNLWNLPIEQALEAMPPEQRQWFEQYREAPHLADASDAEIFMMIFVIGYLRMVLDGKIPFSHEALRDVLNFGG</sequence>
<evidence type="ECO:0000313" key="1">
    <source>
        <dbReference type="EMBL" id="MDT8896775.1"/>
    </source>
</evidence>
<dbReference type="RefSeq" id="WP_315623295.1">
    <property type="nucleotide sequence ID" value="NZ_JAUHMF010000001.1"/>
</dbReference>
<organism evidence="1 2">
    <name type="scientific">Thermanaerothrix solaris</name>
    <dbReference type="NCBI Taxonomy" id="3058434"/>
    <lineage>
        <taxon>Bacteria</taxon>
        <taxon>Bacillati</taxon>
        <taxon>Chloroflexota</taxon>
        <taxon>Anaerolineae</taxon>
        <taxon>Anaerolineales</taxon>
        <taxon>Anaerolineaceae</taxon>
        <taxon>Thermanaerothrix</taxon>
    </lineage>
</organism>
<protein>
    <submittedName>
        <fullName evidence="1">Uncharacterized protein</fullName>
    </submittedName>
</protein>
<accession>A0ABU3NIT8</accession>
<evidence type="ECO:0000313" key="2">
    <source>
        <dbReference type="Proteomes" id="UP001254165"/>
    </source>
</evidence>
<keyword evidence="2" id="KW-1185">Reference proteome</keyword>
<dbReference type="Proteomes" id="UP001254165">
    <property type="component" value="Unassembled WGS sequence"/>
</dbReference>
<name>A0ABU3NIT8_9CHLR</name>
<proteinExistence type="predicted"/>
<reference evidence="1 2" key="1">
    <citation type="submission" date="2023-07" db="EMBL/GenBank/DDBJ databases">
        <title>Novel species of Thermanaerothrix with wide hydrolytic capabilities.</title>
        <authorList>
            <person name="Zayulina K.S."/>
            <person name="Podosokorskaya O.A."/>
            <person name="Elcheninov A.G."/>
        </authorList>
    </citation>
    <scope>NUCLEOTIDE SEQUENCE [LARGE SCALE GENOMIC DNA]</scope>
    <source>
        <strain evidence="1 2">4228-RoL</strain>
    </source>
</reference>
<dbReference type="EMBL" id="JAUHMF010000001">
    <property type="protein sequence ID" value="MDT8896775.1"/>
    <property type="molecule type" value="Genomic_DNA"/>
</dbReference>
<comment type="caution">
    <text evidence="1">The sequence shown here is derived from an EMBL/GenBank/DDBJ whole genome shotgun (WGS) entry which is preliminary data.</text>
</comment>